<reference evidence="6 7" key="1">
    <citation type="submission" date="2018-08" db="EMBL/GenBank/DDBJ databases">
        <title>Henriciella mobilis sp. nov., isolated from seawater.</title>
        <authorList>
            <person name="Cheng H."/>
            <person name="Wu Y.-H."/>
            <person name="Xu X.-W."/>
            <person name="Guo L.-L."/>
        </authorList>
    </citation>
    <scope>NUCLEOTIDE SEQUENCE [LARGE SCALE GENOMIC DNA]</scope>
    <source>
        <strain evidence="6 7">CCUG66934</strain>
    </source>
</reference>
<dbReference type="OrthoDB" id="9792500at2"/>
<name>A0A399QXJ8_9PROT</name>
<dbReference type="PRINTS" id="PR01438">
    <property type="entry name" value="UNVRSLSTRESS"/>
</dbReference>
<dbReference type="Pfam" id="PF00582">
    <property type="entry name" value="Usp"/>
    <property type="match status" value="1"/>
</dbReference>
<comment type="similarity">
    <text evidence="2">Belongs to the universal stress protein A family.</text>
</comment>
<dbReference type="Proteomes" id="UP000265431">
    <property type="component" value="Unassembled WGS sequence"/>
</dbReference>
<organism evidence="6 7">
    <name type="scientific">Henriciella barbarensis</name>
    <dbReference type="NCBI Taxonomy" id="86342"/>
    <lineage>
        <taxon>Bacteria</taxon>
        <taxon>Pseudomonadati</taxon>
        <taxon>Pseudomonadota</taxon>
        <taxon>Alphaproteobacteria</taxon>
        <taxon>Hyphomonadales</taxon>
        <taxon>Hyphomonadaceae</taxon>
        <taxon>Henriciella</taxon>
    </lineage>
</organism>
<dbReference type="CDD" id="cd00293">
    <property type="entry name" value="USP-like"/>
    <property type="match status" value="1"/>
</dbReference>
<evidence type="ECO:0000313" key="7">
    <source>
        <dbReference type="Proteomes" id="UP000265431"/>
    </source>
</evidence>
<dbReference type="Gene3D" id="3.40.50.12370">
    <property type="match status" value="1"/>
</dbReference>
<evidence type="ECO:0000256" key="2">
    <source>
        <dbReference type="ARBA" id="ARBA00008791"/>
    </source>
</evidence>
<feature type="domain" description="UspA" evidence="5">
    <location>
        <begin position="5"/>
        <end position="144"/>
    </location>
</feature>
<comment type="subunit">
    <text evidence="3">Homodimer.</text>
</comment>
<keyword evidence="7" id="KW-1185">Reference proteome</keyword>
<dbReference type="InterPro" id="IPR006015">
    <property type="entry name" value="Universal_stress_UspA"/>
</dbReference>
<dbReference type="SUPFAM" id="SSF52402">
    <property type="entry name" value="Adenine nucleotide alpha hydrolases-like"/>
    <property type="match status" value="1"/>
</dbReference>
<dbReference type="PANTHER" id="PTHR46268">
    <property type="entry name" value="STRESS RESPONSE PROTEIN NHAX"/>
    <property type="match status" value="1"/>
</dbReference>
<gene>
    <name evidence="6" type="ORF">D1224_11750</name>
</gene>
<dbReference type="PANTHER" id="PTHR46268:SF23">
    <property type="entry name" value="UNIVERSAL STRESS PROTEIN A-RELATED"/>
    <property type="match status" value="1"/>
</dbReference>
<dbReference type="AlphaFoldDB" id="A0A399QXJ8"/>
<protein>
    <submittedName>
        <fullName evidence="6">Universal stress protein</fullName>
    </submittedName>
</protein>
<evidence type="ECO:0000256" key="4">
    <source>
        <dbReference type="ARBA" id="ARBA00022490"/>
    </source>
</evidence>
<accession>A0A399QXJ8</accession>
<dbReference type="InterPro" id="IPR006016">
    <property type="entry name" value="UspA"/>
</dbReference>
<dbReference type="EMBL" id="QWGB01000007">
    <property type="protein sequence ID" value="RIJ22222.1"/>
    <property type="molecule type" value="Genomic_DNA"/>
</dbReference>
<dbReference type="RefSeq" id="WP_119380141.1">
    <property type="nucleotide sequence ID" value="NZ_QWGB01000007.1"/>
</dbReference>
<comment type="subcellular location">
    <subcellularLocation>
        <location evidence="1">Cytoplasm</location>
    </subcellularLocation>
</comment>
<comment type="caution">
    <text evidence="6">The sequence shown here is derived from an EMBL/GenBank/DDBJ whole genome shotgun (WGS) entry which is preliminary data.</text>
</comment>
<sequence length="154" mass="16642">MALEFNKVIAVIDIDDHLAPVIMQTAASLTAASGELHAIDSNPFITTFESPYAAGAIETDSKAHQADAERRQEAMEALTARHAQNATVAVLDGDPSRDAASYAKKIDADLIVIGSHQKTWWKRLLLGSESSDMLREAPCAVFVVTEAHTKRLQA</sequence>
<evidence type="ECO:0000313" key="6">
    <source>
        <dbReference type="EMBL" id="RIJ22222.1"/>
    </source>
</evidence>
<proteinExistence type="inferred from homology"/>
<keyword evidence="4" id="KW-0963">Cytoplasm</keyword>
<dbReference type="GO" id="GO:0005737">
    <property type="term" value="C:cytoplasm"/>
    <property type="evidence" value="ECO:0007669"/>
    <property type="project" value="UniProtKB-SubCell"/>
</dbReference>
<evidence type="ECO:0000256" key="3">
    <source>
        <dbReference type="ARBA" id="ARBA00011738"/>
    </source>
</evidence>
<evidence type="ECO:0000256" key="1">
    <source>
        <dbReference type="ARBA" id="ARBA00004496"/>
    </source>
</evidence>
<evidence type="ECO:0000259" key="5">
    <source>
        <dbReference type="Pfam" id="PF00582"/>
    </source>
</evidence>